<sequence>FPRHTERCEALELYCFFRKTPQASVQELRTEDLAPEAAELVAMSESEIPALQ</sequence>
<keyword evidence="2" id="KW-1185">Reference proteome</keyword>
<comment type="caution">
    <text evidence="1">The sequence shown here is derived from an EMBL/GenBank/DDBJ whole genome shotgun (WGS) entry which is preliminary data.</text>
</comment>
<evidence type="ECO:0000313" key="1">
    <source>
        <dbReference type="EMBL" id="KAI4818225.1"/>
    </source>
</evidence>
<accession>A0ACB9WXR2</accession>
<gene>
    <name evidence="1" type="ORF">KUCAC02_011578</name>
</gene>
<feature type="non-terminal residue" evidence="1">
    <location>
        <position position="52"/>
    </location>
</feature>
<protein>
    <submittedName>
        <fullName evidence="1">Uncharacterized protein</fullName>
    </submittedName>
</protein>
<name>A0ACB9WXR2_CHAAC</name>
<feature type="non-terminal residue" evidence="1">
    <location>
        <position position="1"/>
    </location>
</feature>
<proteinExistence type="predicted"/>
<organism evidence="1 2">
    <name type="scientific">Chaenocephalus aceratus</name>
    <name type="common">Blackfin icefish</name>
    <name type="synonym">Chaenichthys aceratus</name>
    <dbReference type="NCBI Taxonomy" id="36190"/>
    <lineage>
        <taxon>Eukaryota</taxon>
        <taxon>Metazoa</taxon>
        <taxon>Chordata</taxon>
        <taxon>Craniata</taxon>
        <taxon>Vertebrata</taxon>
        <taxon>Euteleostomi</taxon>
        <taxon>Actinopterygii</taxon>
        <taxon>Neopterygii</taxon>
        <taxon>Teleostei</taxon>
        <taxon>Neoteleostei</taxon>
        <taxon>Acanthomorphata</taxon>
        <taxon>Eupercaria</taxon>
        <taxon>Perciformes</taxon>
        <taxon>Notothenioidei</taxon>
        <taxon>Channichthyidae</taxon>
        <taxon>Chaenocephalus</taxon>
    </lineage>
</organism>
<dbReference type="Proteomes" id="UP001057452">
    <property type="component" value="Chromosome 11"/>
</dbReference>
<dbReference type="EMBL" id="CM043795">
    <property type="protein sequence ID" value="KAI4818225.1"/>
    <property type="molecule type" value="Genomic_DNA"/>
</dbReference>
<reference evidence="1" key="1">
    <citation type="submission" date="2022-05" db="EMBL/GenBank/DDBJ databases">
        <title>Chromosome-level genome of Chaenocephalus aceratus.</title>
        <authorList>
            <person name="Park H."/>
        </authorList>
    </citation>
    <scope>NUCLEOTIDE SEQUENCE</scope>
    <source>
        <strain evidence="1">KU_202001</strain>
    </source>
</reference>
<evidence type="ECO:0000313" key="2">
    <source>
        <dbReference type="Proteomes" id="UP001057452"/>
    </source>
</evidence>